<dbReference type="InterPro" id="IPR001878">
    <property type="entry name" value="Znf_CCHC"/>
</dbReference>
<dbReference type="PROSITE" id="PS50158">
    <property type="entry name" value="ZF_CCHC"/>
    <property type="match status" value="1"/>
</dbReference>
<comment type="caution">
    <text evidence="3">The sequence shown here is derived from an EMBL/GenBank/DDBJ whole genome shotgun (WGS) entry which is preliminary data.</text>
</comment>
<dbReference type="Proteomes" id="UP001604336">
    <property type="component" value="Unassembled WGS sequence"/>
</dbReference>
<name>A0ABD1SUP1_9LAMI</name>
<dbReference type="EMBL" id="JBFOLK010000006">
    <property type="protein sequence ID" value="KAL2504241.1"/>
    <property type="molecule type" value="Genomic_DNA"/>
</dbReference>
<keyword evidence="4" id="KW-1185">Reference proteome</keyword>
<keyword evidence="1" id="KW-0479">Metal-binding</keyword>
<feature type="domain" description="CCHC-type" evidence="2">
    <location>
        <begin position="89"/>
        <end position="103"/>
    </location>
</feature>
<keyword evidence="1" id="KW-0862">Zinc</keyword>
<organism evidence="3 4">
    <name type="scientific">Abeliophyllum distichum</name>
    <dbReference type="NCBI Taxonomy" id="126358"/>
    <lineage>
        <taxon>Eukaryota</taxon>
        <taxon>Viridiplantae</taxon>
        <taxon>Streptophyta</taxon>
        <taxon>Embryophyta</taxon>
        <taxon>Tracheophyta</taxon>
        <taxon>Spermatophyta</taxon>
        <taxon>Magnoliopsida</taxon>
        <taxon>eudicotyledons</taxon>
        <taxon>Gunneridae</taxon>
        <taxon>Pentapetalae</taxon>
        <taxon>asterids</taxon>
        <taxon>lamiids</taxon>
        <taxon>Lamiales</taxon>
        <taxon>Oleaceae</taxon>
        <taxon>Forsythieae</taxon>
        <taxon>Abeliophyllum</taxon>
    </lineage>
</organism>
<proteinExistence type="predicted"/>
<dbReference type="SUPFAM" id="SSF57756">
    <property type="entry name" value="Retrovirus zinc finger-like domains"/>
    <property type="match status" value="1"/>
</dbReference>
<dbReference type="AlphaFoldDB" id="A0ABD1SUP1"/>
<sequence length="103" mass="11392">MLAILHWPFGTDDCSITSLMSRHGLLAHKASLIVDDAALTDARSAFLMGEFEALHLCVKDIDDGVRTKGFGKRLKYSKEKAIDKGNRQCHICGHVGHDKRTCP</sequence>
<evidence type="ECO:0000259" key="2">
    <source>
        <dbReference type="PROSITE" id="PS50158"/>
    </source>
</evidence>
<dbReference type="InterPro" id="IPR036875">
    <property type="entry name" value="Znf_CCHC_sf"/>
</dbReference>
<keyword evidence="1" id="KW-0863">Zinc-finger</keyword>
<evidence type="ECO:0000256" key="1">
    <source>
        <dbReference type="PROSITE-ProRule" id="PRU00047"/>
    </source>
</evidence>
<evidence type="ECO:0000313" key="4">
    <source>
        <dbReference type="Proteomes" id="UP001604336"/>
    </source>
</evidence>
<protein>
    <submittedName>
        <fullName evidence="3">Protein FAR1-RELATED SEQUENCE</fullName>
    </submittedName>
</protein>
<dbReference type="GO" id="GO:0008270">
    <property type="term" value="F:zinc ion binding"/>
    <property type="evidence" value="ECO:0007669"/>
    <property type="project" value="UniProtKB-KW"/>
</dbReference>
<reference evidence="4" key="1">
    <citation type="submission" date="2024-07" db="EMBL/GenBank/DDBJ databases">
        <title>Two chromosome-level genome assemblies of Korean endemic species Abeliophyllum distichum and Forsythia ovata (Oleaceae).</title>
        <authorList>
            <person name="Jang H."/>
        </authorList>
    </citation>
    <scope>NUCLEOTIDE SEQUENCE [LARGE SCALE GENOMIC DNA]</scope>
</reference>
<accession>A0ABD1SUP1</accession>
<evidence type="ECO:0000313" key="3">
    <source>
        <dbReference type="EMBL" id="KAL2504241.1"/>
    </source>
</evidence>
<gene>
    <name evidence="3" type="ORF">Adt_19862</name>
</gene>